<dbReference type="EMBL" id="QGKY02002305">
    <property type="protein sequence ID" value="KAF2534843.1"/>
    <property type="molecule type" value="Genomic_DNA"/>
</dbReference>
<organism evidence="3 4">
    <name type="scientific">Brassica cretica</name>
    <name type="common">Mustard</name>
    <dbReference type="NCBI Taxonomy" id="69181"/>
    <lineage>
        <taxon>Eukaryota</taxon>
        <taxon>Viridiplantae</taxon>
        <taxon>Streptophyta</taxon>
        <taxon>Embryophyta</taxon>
        <taxon>Tracheophyta</taxon>
        <taxon>Spermatophyta</taxon>
        <taxon>Magnoliopsida</taxon>
        <taxon>eudicotyledons</taxon>
        <taxon>Gunneridae</taxon>
        <taxon>Pentapetalae</taxon>
        <taxon>rosids</taxon>
        <taxon>malvids</taxon>
        <taxon>Brassicales</taxon>
        <taxon>Brassicaceae</taxon>
        <taxon>Brassiceae</taxon>
        <taxon>Brassica</taxon>
    </lineage>
</organism>
<gene>
    <name evidence="3" type="ORF">F2Q68_00034140</name>
    <name evidence="2" type="ORF">F2Q70_00029687</name>
</gene>
<evidence type="ECO:0000256" key="1">
    <source>
        <dbReference type="SAM" id="MobiDB-lite"/>
    </source>
</evidence>
<dbReference type="AlphaFoldDB" id="A0A8S9GVU0"/>
<comment type="caution">
    <text evidence="3">The sequence shown here is derived from an EMBL/GenBank/DDBJ whole genome shotgun (WGS) entry which is preliminary data.</text>
</comment>
<evidence type="ECO:0000313" key="2">
    <source>
        <dbReference type="EMBL" id="KAF2534843.1"/>
    </source>
</evidence>
<accession>A0A8S9GVU0</accession>
<name>A0A8S9GVU0_BRACR</name>
<evidence type="ECO:0000313" key="4">
    <source>
        <dbReference type="Proteomes" id="UP000712281"/>
    </source>
</evidence>
<evidence type="ECO:0000313" key="3">
    <source>
        <dbReference type="EMBL" id="KAF2550425.1"/>
    </source>
</evidence>
<proteinExistence type="predicted"/>
<reference evidence="3" key="1">
    <citation type="submission" date="2019-12" db="EMBL/GenBank/DDBJ databases">
        <title>Genome sequencing and annotation of Brassica cretica.</title>
        <authorList>
            <person name="Studholme D.J."/>
            <person name="Sarris P.F."/>
        </authorList>
    </citation>
    <scope>NUCLEOTIDE SEQUENCE</scope>
    <source>
        <strain evidence="3">PFS-001/15</strain>
        <strain evidence="2">PFS-102/07</strain>
        <tissue evidence="3">Leaf</tissue>
    </source>
</reference>
<protein>
    <submittedName>
        <fullName evidence="3">Uncharacterized protein</fullName>
    </submittedName>
</protein>
<feature type="region of interest" description="Disordered" evidence="1">
    <location>
        <begin position="1"/>
        <end position="37"/>
    </location>
</feature>
<sequence>MSSSEGDKRSSDVEMGEATSQAPAPASSVDVQVPQNAGTLVDTNVPCVPDALVHPAGSSTTPILVEDKERAAESMPPAPARKEIVLALRAPSAACSQRCSGRSA</sequence>
<dbReference type="Proteomes" id="UP000712281">
    <property type="component" value="Unassembled WGS sequence"/>
</dbReference>
<feature type="compositionally biased region" description="Basic and acidic residues" evidence="1">
    <location>
        <begin position="1"/>
        <end position="12"/>
    </location>
</feature>
<dbReference type="EMBL" id="QGKW02001988">
    <property type="protein sequence ID" value="KAF2550425.1"/>
    <property type="molecule type" value="Genomic_DNA"/>
</dbReference>